<dbReference type="Proteomes" id="UP000182712">
    <property type="component" value="Unassembled WGS sequence"/>
</dbReference>
<dbReference type="Pfam" id="PF06605">
    <property type="entry name" value="Prophage_tail"/>
    <property type="match status" value="1"/>
</dbReference>
<name>A0A1H9VIZ6_9STRE</name>
<dbReference type="RefSeq" id="WP_074628277.1">
    <property type="nucleotide sequence ID" value="NZ_FOGM01000024.1"/>
</dbReference>
<evidence type="ECO:0000313" key="2">
    <source>
        <dbReference type="EMBL" id="SES21193.1"/>
    </source>
</evidence>
<dbReference type="AlphaFoldDB" id="A0A1H9VIZ6"/>
<feature type="non-terminal residue" evidence="2">
    <location>
        <position position="730"/>
    </location>
</feature>
<evidence type="ECO:0000259" key="1">
    <source>
        <dbReference type="Pfam" id="PF06605"/>
    </source>
</evidence>
<protein>
    <submittedName>
        <fullName evidence="2">Prophage endopeptidase tail</fullName>
    </submittedName>
</protein>
<dbReference type="InterPro" id="IPR010572">
    <property type="entry name" value="Tail_dom"/>
</dbReference>
<accession>A0A1H9VIZ6</accession>
<gene>
    <name evidence="2" type="ORF">SAMN04487840_1241</name>
</gene>
<feature type="domain" description="Tail spike" evidence="1">
    <location>
        <begin position="134"/>
        <end position="375"/>
    </location>
</feature>
<organism evidence="2 3">
    <name type="scientific">Streptococcus gallolyticus</name>
    <dbReference type="NCBI Taxonomy" id="315405"/>
    <lineage>
        <taxon>Bacteria</taxon>
        <taxon>Bacillati</taxon>
        <taxon>Bacillota</taxon>
        <taxon>Bacilli</taxon>
        <taxon>Lactobacillales</taxon>
        <taxon>Streptococcaceae</taxon>
        <taxon>Streptococcus</taxon>
    </lineage>
</organism>
<proteinExistence type="predicted"/>
<sequence>MQIWVHDTRMRKVTAINNAIPRMLSFYNSTWHRYLPQATNTFDFTIPKLYSGKLHEDLSFINDRAYFSFRNQGKDYVFYVANMVEDDFSIQLTCNDTNLELNNEQANAFSSDSAQTLAWYLEHMDLLAFTSLKIGINEISDRKRTLTFDSQETKLARLQSLMSQFDAEYEFVTELNNNGTFKQITLNIYQSPDSTHHGVGKVRSDVLLYYGNDVKGVQVTTDKTQLFNMAVFTGQDGLSMKDVERSDKNEDGKEEFYTRKGSEAVYAPLSAEMYPSTLRDGDNWTRKDFQTEYTDVNDLTAYAFRTMKQYAYPIITYTASVQSSFLGNYSDLALGDTVKIYDGNFVGGLALEARVTEQIISFDNPNNNSLVFSNYVKLKNTVSATLQKRLAELVEANTPYTIKLAKNNSLIFKNGQGETIITPSLYKADKLITADVTWRWSLDGNVTIGMTYTVKGAEVTEQSVLTVAAYIGNDEASVTEIDVVNVNDGANGAKGEKGDKGETGNGIANTVITYGLSTSETTEPATWASNMPVLVKGMYLWTRTVQIYTNGTSSTSYQKGYIAKDGAQGLPGTPGKDAQTQYTHIAYADNATGGGFSQTDQTKAYIGMYQDFTATNSNDPTKYLWSKWKGSDGAQGIAGKAGADGKTPYIHFAFASSADGKTDFNLTDGNQRYMGYYSDYTQADSSDYTKYKWVDRLANVQIGVRNYAEDYLFNRGIWRYTQGGGTKSYT</sequence>
<evidence type="ECO:0000313" key="3">
    <source>
        <dbReference type="Proteomes" id="UP000182712"/>
    </source>
</evidence>
<dbReference type="EMBL" id="FOGM01000024">
    <property type="protein sequence ID" value="SES21193.1"/>
    <property type="molecule type" value="Genomic_DNA"/>
</dbReference>
<reference evidence="2 3" key="1">
    <citation type="submission" date="2016-10" db="EMBL/GenBank/DDBJ databases">
        <authorList>
            <person name="de Groot N.N."/>
        </authorList>
    </citation>
    <scope>NUCLEOTIDE SEQUENCE [LARGE SCALE GENOMIC DNA]</scope>
    <source>
        <strain evidence="2 3">VTM2R47</strain>
    </source>
</reference>